<comment type="pathway">
    <text evidence="1">Cofactor biosynthesis; (R)-pantothenate biosynthesis; (R)-pantothenate from (R)-pantoate and beta-alanine: step 1/1.</text>
</comment>
<evidence type="ECO:0000256" key="8">
    <source>
        <dbReference type="ARBA" id="ARBA00032806"/>
    </source>
</evidence>
<comment type="caution">
    <text evidence="10">The sequence shown here is derived from an EMBL/GenBank/DDBJ whole genome shotgun (WGS) entry which is preliminary data.</text>
</comment>
<organism evidence="10">
    <name type="scientific">termite gut metagenome</name>
    <dbReference type="NCBI Taxonomy" id="433724"/>
    <lineage>
        <taxon>unclassified sequences</taxon>
        <taxon>metagenomes</taxon>
        <taxon>organismal metagenomes</taxon>
    </lineage>
</organism>
<accession>A0A5J4SU94</accession>
<proteinExistence type="inferred from homology"/>
<evidence type="ECO:0000256" key="9">
    <source>
        <dbReference type="ARBA" id="ARBA00048258"/>
    </source>
</evidence>
<dbReference type="SUPFAM" id="SSF52374">
    <property type="entry name" value="Nucleotidylyl transferase"/>
    <property type="match status" value="1"/>
</dbReference>
<dbReference type="EC" id="6.3.2.1" evidence="3"/>
<keyword evidence="6" id="KW-0547">Nucleotide-binding</keyword>
<sequence length="282" mass="32377">MKVIYLIKDLQAELSIQKSQNKKIGFVPTMGALHEGHISLVERSVKENDITVVSIFVNPTQFNDNNDLLNYPRTLEADCRLLTDTGISYVFAPSVEEMYPQPDIRRFDYSPLDTVMEGAFRQGHFNGVCQIVSKLFDAVQPHRAYFGEKDFQQLAIIREMARQLKYDIEIVGCPIVREKDGLAMSSRNTRLSISGREYAREISQILFKSRTLAVNYSIDEVLQTVKEDIAAVPFLRLEYFEIVNGDTLQKVRSWDEAIYVIGCIAVFCEEVRLIDNVKYREL</sequence>
<protein>
    <recommendedName>
        <fullName evidence="3">pantoate--beta-alanine ligase (AMP-forming)</fullName>
        <ecNumber evidence="3">6.3.2.1</ecNumber>
    </recommendedName>
    <alternativeName>
        <fullName evidence="8">Pantoate-activating enzyme</fullName>
    </alternativeName>
</protein>
<comment type="similarity">
    <text evidence="2">Belongs to the pantothenate synthetase family.</text>
</comment>
<dbReference type="GO" id="GO:0004592">
    <property type="term" value="F:pantoate-beta-alanine ligase activity"/>
    <property type="evidence" value="ECO:0007669"/>
    <property type="project" value="UniProtKB-EC"/>
</dbReference>
<dbReference type="AlphaFoldDB" id="A0A5J4SU94"/>
<dbReference type="InterPro" id="IPR014729">
    <property type="entry name" value="Rossmann-like_a/b/a_fold"/>
</dbReference>
<dbReference type="Gene3D" id="3.30.1300.10">
    <property type="entry name" value="Pantoate-beta-alanine ligase, C-terminal domain"/>
    <property type="match status" value="1"/>
</dbReference>
<evidence type="ECO:0000256" key="5">
    <source>
        <dbReference type="ARBA" id="ARBA00022655"/>
    </source>
</evidence>
<keyword evidence="4 10" id="KW-0436">Ligase</keyword>
<dbReference type="GO" id="GO:0005829">
    <property type="term" value="C:cytosol"/>
    <property type="evidence" value="ECO:0007669"/>
    <property type="project" value="TreeGrafter"/>
</dbReference>
<evidence type="ECO:0000256" key="7">
    <source>
        <dbReference type="ARBA" id="ARBA00022840"/>
    </source>
</evidence>
<keyword evidence="7" id="KW-0067">ATP-binding</keyword>
<dbReference type="HAMAP" id="MF_00158">
    <property type="entry name" value="PanC"/>
    <property type="match status" value="1"/>
</dbReference>
<dbReference type="EMBL" id="SNRY01000048">
    <property type="protein sequence ID" value="KAA6349382.1"/>
    <property type="molecule type" value="Genomic_DNA"/>
</dbReference>
<dbReference type="CDD" id="cd00560">
    <property type="entry name" value="PanC"/>
    <property type="match status" value="1"/>
</dbReference>
<dbReference type="InterPro" id="IPR042176">
    <property type="entry name" value="Pantoate_ligase_C"/>
</dbReference>
<dbReference type="NCBIfam" id="TIGR00125">
    <property type="entry name" value="cyt_tran_rel"/>
    <property type="match status" value="1"/>
</dbReference>
<evidence type="ECO:0000256" key="1">
    <source>
        <dbReference type="ARBA" id="ARBA00004990"/>
    </source>
</evidence>
<comment type="catalytic activity">
    <reaction evidence="9">
        <text>(R)-pantoate + beta-alanine + ATP = (R)-pantothenate + AMP + diphosphate + H(+)</text>
        <dbReference type="Rhea" id="RHEA:10912"/>
        <dbReference type="ChEBI" id="CHEBI:15378"/>
        <dbReference type="ChEBI" id="CHEBI:15980"/>
        <dbReference type="ChEBI" id="CHEBI:29032"/>
        <dbReference type="ChEBI" id="CHEBI:30616"/>
        <dbReference type="ChEBI" id="CHEBI:33019"/>
        <dbReference type="ChEBI" id="CHEBI:57966"/>
        <dbReference type="ChEBI" id="CHEBI:456215"/>
        <dbReference type="EC" id="6.3.2.1"/>
    </reaction>
</comment>
<dbReference type="Gene3D" id="3.40.50.620">
    <property type="entry name" value="HUPs"/>
    <property type="match status" value="1"/>
</dbReference>
<dbReference type="GO" id="GO:0005524">
    <property type="term" value="F:ATP binding"/>
    <property type="evidence" value="ECO:0007669"/>
    <property type="project" value="UniProtKB-KW"/>
</dbReference>
<evidence type="ECO:0000256" key="6">
    <source>
        <dbReference type="ARBA" id="ARBA00022741"/>
    </source>
</evidence>
<dbReference type="Pfam" id="PF02569">
    <property type="entry name" value="Pantoate_ligase"/>
    <property type="match status" value="1"/>
</dbReference>
<reference evidence="10" key="1">
    <citation type="submission" date="2019-03" db="EMBL/GenBank/DDBJ databases">
        <title>Single cell metagenomics reveals metabolic interactions within the superorganism composed of flagellate Streblomastix strix and complex community of Bacteroidetes bacteria on its surface.</title>
        <authorList>
            <person name="Treitli S.C."/>
            <person name="Kolisko M."/>
            <person name="Husnik F."/>
            <person name="Keeling P."/>
            <person name="Hampl V."/>
        </authorList>
    </citation>
    <scope>NUCLEOTIDE SEQUENCE</scope>
    <source>
        <strain evidence="10">STM</strain>
    </source>
</reference>
<evidence type="ECO:0000256" key="3">
    <source>
        <dbReference type="ARBA" id="ARBA00012219"/>
    </source>
</evidence>
<evidence type="ECO:0000313" key="10">
    <source>
        <dbReference type="EMBL" id="KAA6349382.1"/>
    </source>
</evidence>
<dbReference type="PANTHER" id="PTHR21299:SF1">
    <property type="entry name" value="PANTOATE--BETA-ALANINE LIGASE"/>
    <property type="match status" value="1"/>
</dbReference>
<dbReference type="InterPro" id="IPR003721">
    <property type="entry name" value="Pantoate_ligase"/>
</dbReference>
<dbReference type="GO" id="GO:0015940">
    <property type="term" value="P:pantothenate biosynthetic process"/>
    <property type="evidence" value="ECO:0007669"/>
    <property type="project" value="UniProtKB-UniPathway"/>
</dbReference>
<dbReference type="FunFam" id="3.40.50.620:FF:000013">
    <property type="entry name" value="Pantothenate synthetase"/>
    <property type="match status" value="1"/>
</dbReference>
<name>A0A5J4SU94_9ZZZZ</name>
<keyword evidence="5" id="KW-0566">Pantothenate biosynthesis</keyword>
<dbReference type="UniPathway" id="UPA00028">
    <property type="reaction ID" value="UER00005"/>
</dbReference>
<dbReference type="InterPro" id="IPR004821">
    <property type="entry name" value="Cyt_trans-like"/>
</dbReference>
<dbReference type="NCBIfam" id="TIGR00018">
    <property type="entry name" value="panC"/>
    <property type="match status" value="1"/>
</dbReference>
<evidence type="ECO:0000256" key="2">
    <source>
        <dbReference type="ARBA" id="ARBA00009256"/>
    </source>
</evidence>
<dbReference type="PANTHER" id="PTHR21299">
    <property type="entry name" value="CYTIDYLATE KINASE/PANTOATE-BETA-ALANINE LIGASE"/>
    <property type="match status" value="1"/>
</dbReference>
<gene>
    <name evidence="10" type="ORF">EZS27_003210</name>
</gene>
<evidence type="ECO:0000256" key="4">
    <source>
        <dbReference type="ARBA" id="ARBA00022598"/>
    </source>
</evidence>